<name>A0A830E2K9_9EURY</name>
<reference evidence="2" key="1">
    <citation type="journal article" date="2014" name="Int. J. Syst. Evol. Microbiol.">
        <title>Complete genome sequence of Corynebacterium casei LMG S-19264T (=DSM 44701T), isolated from a smear-ripened cheese.</title>
        <authorList>
            <consortium name="US DOE Joint Genome Institute (JGI-PGF)"/>
            <person name="Walter F."/>
            <person name="Albersmeier A."/>
            <person name="Kalinowski J."/>
            <person name="Ruckert C."/>
        </authorList>
    </citation>
    <scope>NUCLEOTIDE SEQUENCE</scope>
    <source>
        <strain evidence="2">CCM 7217</strain>
    </source>
</reference>
<evidence type="ECO:0000259" key="1">
    <source>
        <dbReference type="Pfam" id="PF26266"/>
    </source>
</evidence>
<evidence type="ECO:0000313" key="2">
    <source>
        <dbReference type="EMBL" id="GGC71184.1"/>
    </source>
</evidence>
<proteinExistence type="predicted"/>
<sequence>MSIRADVIPMPGTDALDDASADHERFEAELVAQDQDAARVVVADIDERGAHSLVNDLVDDDVVTPIPDERVLVHDPSDEAFDSILQLAVFHRGWTTGLGADVEDE</sequence>
<evidence type="ECO:0000313" key="3">
    <source>
        <dbReference type="Proteomes" id="UP000646833"/>
    </source>
</evidence>
<dbReference type="Proteomes" id="UP000646833">
    <property type="component" value="Unassembled WGS sequence"/>
</dbReference>
<dbReference type="EMBL" id="BMCI01000008">
    <property type="protein sequence ID" value="GGC71184.1"/>
    <property type="molecule type" value="Genomic_DNA"/>
</dbReference>
<dbReference type="Pfam" id="PF26266">
    <property type="entry name" value="DUF8069"/>
    <property type="match status" value="1"/>
</dbReference>
<gene>
    <name evidence="2" type="ORF">GCM10007209_36400</name>
</gene>
<organism evidence="2 3">
    <name type="scientific">Haloferax sulfurifontis</name>
    <dbReference type="NCBI Taxonomy" id="255616"/>
    <lineage>
        <taxon>Archaea</taxon>
        <taxon>Methanobacteriati</taxon>
        <taxon>Methanobacteriota</taxon>
        <taxon>Stenosarchaea group</taxon>
        <taxon>Halobacteria</taxon>
        <taxon>Halobacteriales</taxon>
        <taxon>Haloferacaceae</taxon>
        <taxon>Haloferax</taxon>
    </lineage>
</organism>
<protein>
    <recommendedName>
        <fullName evidence="1">DUF8069 domain-containing protein</fullName>
    </recommendedName>
</protein>
<reference evidence="2" key="2">
    <citation type="submission" date="2020-09" db="EMBL/GenBank/DDBJ databases">
        <authorList>
            <person name="Sun Q."/>
            <person name="Sedlacek I."/>
        </authorList>
    </citation>
    <scope>NUCLEOTIDE SEQUENCE</scope>
    <source>
        <strain evidence="2">CCM 7217</strain>
    </source>
</reference>
<feature type="domain" description="DUF8069" evidence="1">
    <location>
        <begin position="10"/>
        <end position="105"/>
    </location>
</feature>
<comment type="caution">
    <text evidence="2">The sequence shown here is derived from an EMBL/GenBank/DDBJ whole genome shotgun (WGS) entry which is preliminary data.</text>
</comment>
<dbReference type="AlphaFoldDB" id="A0A830E2K9"/>
<dbReference type="InterPro" id="IPR058382">
    <property type="entry name" value="DUF8069"/>
</dbReference>
<accession>A0A830E2K9</accession>